<feature type="region of interest" description="Disordered" evidence="1">
    <location>
        <begin position="221"/>
        <end position="263"/>
    </location>
</feature>
<evidence type="ECO:0000313" key="3">
    <source>
        <dbReference type="RefSeq" id="XP_033696359.1"/>
    </source>
</evidence>
<dbReference type="Proteomes" id="UP000245320">
    <property type="component" value="Chromosome 15"/>
</dbReference>
<organism evidence="2 3">
    <name type="scientific">Tursiops truncatus</name>
    <name type="common">Atlantic bottle-nosed dolphin</name>
    <name type="synonym">Delphinus truncatus</name>
    <dbReference type="NCBI Taxonomy" id="9739"/>
    <lineage>
        <taxon>Eukaryota</taxon>
        <taxon>Metazoa</taxon>
        <taxon>Chordata</taxon>
        <taxon>Craniata</taxon>
        <taxon>Vertebrata</taxon>
        <taxon>Euteleostomi</taxon>
        <taxon>Mammalia</taxon>
        <taxon>Eutheria</taxon>
        <taxon>Laurasiatheria</taxon>
        <taxon>Artiodactyla</taxon>
        <taxon>Whippomorpha</taxon>
        <taxon>Cetacea</taxon>
        <taxon>Odontoceti</taxon>
        <taxon>Delphinidae</taxon>
        <taxon>Tursiops</taxon>
    </lineage>
</organism>
<feature type="compositionally biased region" description="Low complexity" evidence="1">
    <location>
        <begin position="49"/>
        <end position="60"/>
    </location>
</feature>
<dbReference type="InParanoid" id="A0A6J3Q289"/>
<feature type="compositionally biased region" description="Basic and acidic residues" evidence="1">
    <location>
        <begin position="222"/>
        <end position="234"/>
    </location>
</feature>
<dbReference type="RefSeq" id="XP_033696359.1">
    <property type="nucleotide sequence ID" value="XM_033840468.1"/>
</dbReference>
<sequence>MAAARRWRRRGRARGLVALRLGGLGGVRLAPRPRLLPGGAAGAAERRAAAAARAAPSSPRAGGGGSVVERCRQRRGGGRRRRVWERRLHRRGQAGGDGRAPLTPQQRGPREGAVSEETPKSPLALPAGGGGGTRWRRPGGREFSSWIPAGGGGETGPAEAAAATGGGGGADPASPLSRQYKRLGASPRTCPSQNGGRERAEVTGLYLFSCQLVSKQLWEAQEEGRSQGEGEKSKCPPLYSASQHGPDSIHGSHFCQASLTPPF</sequence>
<proteinExistence type="predicted"/>
<protein>
    <submittedName>
        <fullName evidence="3">Translation initiation factor IF-2-like isoform X1</fullName>
    </submittedName>
</protein>
<keyword evidence="2" id="KW-1185">Reference proteome</keyword>
<feature type="compositionally biased region" description="Basic residues" evidence="1">
    <location>
        <begin position="72"/>
        <end position="92"/>
    </location>
</feature>
<reference evidence="3" key="1">
    <citation type="submission" date="2025-08" db="UniProtKB">
        <authorList>
            <consortium name="RefSeq"/>
        </authorList>
    </citation>
    <scope>IDENTIFICATION</scope>
    <source>
        <tissue evidence="3">Spleen</tissue>
    </source>
</reference>
<dbReference type="AlphaFoldDB" id="A0A6J3Q289"/>
<evidence type="ECO:0000313" key="2">
    <source>
        <dbReference type="Proteomes" id="UP000245320"/>
    </source>
</evidence>
<accession>A0A6J3Q289</accession>
<evidence type="ECO:0000256" key="1">
    <source>
        <dbReference type="SAM" id="MobiDB-lite"/>
    </source>
</evidence>
<feature type="region of interest" description="Disordered" evidence="1">
    <location>
        <begin position="32"/>
        <end position="177"/>
    </location>
</feature>
<gene>
    <name evidence="3" type="primary">LOC109551318</name>
</gene>
<name>A0A6J3Q289_TURTR</name>